<dbReference type="PANTHER" id="PTHR43856">
    <property type="entry name" value="CARDIOLIPIN HYDROLASE"/>
    <property type="match status" value="1"/>
</dbReference>
<organism evidence="8 9">
    <name type="scientific">Orchesella cincta</name>
    <name type="common">Springtail</name>
    <name type="synonym">Podura cincta</name>
    <dbReference type="NCBI Taxonomy" id="48709"/>
    <lineage>
        <taxon>Eukaryota</taxon>
        <taxon>Metazoa</taxon>
        <taxon>Ecdysozoa</taxon>
        <taxon>Arthropoda</taxon>
        <taxon>Hexapoda</taxon>
        <taxon>Collembola</taxon>
        <taxon>Entomobryomorpha</taxon>
        <taxon>Entomobryoidea</taxon>
        <taxon>Orchesellidae</taxon>
        <taxon>Orchesellinae</taxon>
        <taxon>Orchesella</taxon>
    </lineage>
</organism>
<name>A0A1D2NGL6_ORCCI</name>
<proteinExistence type="inferred from homology"/>
<dbReference type="OrthoDB" id="5205528at2759"/>
<evidence type="ECO:0000256" key="4">
    <source>
        <dbReference type="ARBA" id="ARBA00038012"/>
    </source>
</evidence>
<dbReference type="GO" id="GO:0005739">
    <property type="term" value="C:mitochondrion"/>
    <property type="evidence" value="ECO:0007669"/>
    <property type="project" value="TreeGrafter"/>
</dbReference>
<keyword evidence="3" id="KW-0443">Lipid metabolism</keyword>
<evidence type="ECO:0000256" key="1">
    <source>
        <dbReference type="ARBA" id="ARBA00022801"/>
    </source>
</evidence>
<dbReference type="EMBL" id="LJIJ01000044">
    <property type="protein sequence ID" value="ODN04411.1"/>
    <property type="molecule type" value="Genomic_DNA"/>
</dbReference>
<dbReference type="OMA" id="RIWEEFD"/>
<dbReference type="SMART" id="SM00155">
    <property type="entry name" value="PLDc"/>
    <property type="match status" value="1"/>
</dbReference>
<dbReference type="InterPro" id="IPR001736">
    <property type="entry name" value="PLipase_D/transphosphatidylase"/>
</dbReference>
<evidence type="ECO:0000259" key="7">
    <source>
        <dbReference type="PROSITE" id="PS50035"/>
    </source>
</evidence>
<dbReference type="PANTHER" id="PTHR43856:SF1">
    <property type="entry name" value="MITOCHONDRIAL CARDIOLIPIN HYDROLASE"/>
    <property type="match status" value="1"/>
</dbReference>
<feature type="domain" description="PLD phosphodiesterase" evidence="7">
    <location>
        <begin position="134"/>
        <end position="161"/>
    </location>
</feature>
<comment type="caution">
    <text evidence="8">The sequence shown here is derived from an EMBL/GenBank/DDBJ whole genome shotgun (WGS) entry which is preliminary data.</text>
</comment>
<dbReference type="PROSITE" id="PS51257">
    <property type="entry name" value="PROKAR_LIPOPROTEIN"/>
    <property type="match status" value="1"/>
</dbReference>
<dbReference type="Proteomes" id="UP000094527">
    <property type="component" value="Unassembled WGS sequence"/>
</dbReference>
<evidence type="ECO:0000313" key="9">
    <source>
        <dbReference type="Proteomes" id="UP000094527"/>
    </source>
</evidence>
<keyword evidence="9" id="KW-1185">Reference proteome</keyword>
<dbReference type="Gene3D" id="3.30.870.10">
    <property type="entry name" value="Endonuclease Chain A"/>
    <property type="match status" value="1"/>
</dbReference>
<dbReference type="AlphaFoldDB" id="A0A1D2NGL6"/>
<dbReference type="STRING" id="48709.A0A1D2NGL6"/>
<dbReference type="SUPFAM" id="SSF56024">
    <property type="entry name" value="Phospholipase D/nuclease"/>
    <property type="match status" value="1"/>
</dbReference>
<dbReference type="PROSITE" id="PS50035">
    <property type="entry name" value="PLD"/>
    <property type="match status" value="1"/>
</dbReference>
<dbReference type="InterPro" id="IPR051406">
    <property type="entry name" value="PLD_domain"/>
</dbReference>
<dbReference type="GO" id="GO:0016042">
    <property type="term" value="P:lipid catabolic process"/>
    <property type="evidence" value="ECO:0007669"/>
    <property type="project" value="UniProtKB-KW"/>
</dbReference>
<evidence type="ECO:0000256" key="6">
    <source>
        <dbReference type="ARBA" id="ARBA00043167"/>
    </source>
</evidence>
<sequence length="204" mass="23956">MNRLILTTIVTLFSSCTYYYIKKRKIAIVKKKPERVRIDAEDYWNTVIFFPDYFPEKPDSKIRQLLWYMDQATSTLDVCIFAIQFRLIHEKLVEMAKRGVIIRIITNYRCNIRRTKGITKRAKIHTFLSEFGCISDLMHHKFVIIDDFACIGGSLNWTWSAITENKENVVITTNPEIIRKFSLTFERLWTESGGLNELPWTCGG</sequence>
<dbReference type="Pfam" id="PF13091">
    <property type="entry name" value="PLDc_2"/>
    <property type="match status" value="1"/>
</dbReference>
<gene>
    <name evidence="8" type="ORF">Ocin01_02271</name>
</gene>
<evidence type="ECO:0000313" key="8">
    <source>
        <dbReference type="EMBL" id="ODN04411.1"/>
    </source>
</evidence>
<reference evidence="8 9" key="1">
    <citation type="journal article" date="2016" name="Genome Biol. Evol.">
        <title>Gene Family Evolution Reflects Adaptation to Soil Environmental Stressors in the Genome of the Collembolan Orchesella cincta.</title>
        <authorList>
            <person name="Faddeeva-Vakhrusheva A."/>
            <person name="Derks M.F."/>
            <person name="Anvar S.Y."/>
            <person name="Agamennone V."/>
            <person name="Suring W."/>
            <person name="Smit S."/>
            <person name="van Straalen N.M."/>
            <person name="Roelofs D."/>
        </authorList>
    </citation>
    <scope>NUCLEOTIDE SEQUENCE [LARGE SCALE GENOMIC DNA]</scope>
    <source>
        <tissue evidence="8">Mixed pool</tissue>
    </source>
</reference>
<keyword evidence="1 8" id="KW-0378">Hydrolase</keyword>
<dbReference type="GO" id="GO:0034587">
    <property type="term" value="P:piRNA processing"/>
    <property type="evidence" value="ECO:0007669"/>
    <property type="project" value="TreeGrafter"/>
</dbReference>
<comment type="similarity">
    <text evidence="4">Belongs to the phospholipase D family. MitoPLD/Zucchini subfamily.</text>
</comment>
<protein>
    <recommendedName>
        <fullName evidence="5">Mitochondrial cardiolipin hydrolase</fullName>
    </recommendedName>
    <alternativeName>
        <fullName evidence="6">Mitochondrial phospholipase</fullName>
    </alternativeName>
</protein>
<accession>A0A1D2NGL6</accession>
<evidence type="ECO:0000256" key="2">
    <source>
        <dbReference type="ARBA" id="ARBA00022963"/>
    </source>
</evidence>
<keyword evidence="2" id="KW-0442">Lipid degradation</keyword>
<evidence type="ECO:0000256" key="3">
    <source>
        <dbReference type="ARBA" id="ARBA00023098"/>
    </source>
</evidence>
<dbReference type="GO" id="GO:0016891">
    <property type="term" value="F:RNA endonuclease activity producing 5'-phosphomonoesters, hydrolytic mechanism"/>
    <property type="evidence" value="ECO:0007669"/>
    <property type="project" value="TreeGrafter"/>
</dbReference>
<dbReference type="InterPro" id="IPR025202">
    <property type="entry name" value="PLD-like_dom"/>
</dbReference>
<evidence type="ECO:0000256" key="5">
    <source>
        <dbReference type="ARBA" id="ARBA00040549"/>
    </source>
</evidence>